<dbReference type="Pfam" id="PF08282">
    <property type="entry name" value="Hydrolase_3"/>
    <property type="match status" value="1"/>
</dbReference>
<evidence type="ECO:0000256" key="8">
    <source>
        <dbReference type="SAM" id="Phobius"/>
    </source>
</evidence>
<dbReference type="Pfam" id="PF00689">
    <property type="entry name" value="Cation_ATPase_C"/>
    <property type="match status" value="1"/>
</dbReference>
<dbReference type="NCBIfam" id="TIGR01494">
    <property type="entry name" value="ATPase_P-type"/>
    <property type="match status" value="1"/>
</dbReference>
<dbReference type="Gene3D" id="1.20.1110.10">
    <property type="entry name" value="Calcium-transporting ATPase, transmembrane domain"/>
    <property type="match status" value="1"/>
</dbReference>
<dbReference type="InterPro" id="IPR006068">
    <property type="entry name" value="ATPase_P-typ_cation-transptr_C"/>
</dbReference>
<dbReference type="PANTHER" id="PTHR42861">
    <property type="entry name" value="CALCIUM-TRANSPORTING ATPASE"/>
    <property type="match status" value="1"/>
</dbReference>
<keyword evidence="6 8" id="KW-1133">Transmembrane helix</keyword>
<dbReference type="InterPro" id="IPR023298">
    <property type="entry name" value="ATPase_P-typ_TM_dom_sf"/>
</dbReference>
<dbReference type="InterPro" id="IPR023299">
    <property type="entry name" value="ATPase_P-typ_cyto_dom_N"/>
</dbReference>
<dbReference type="GO" id="GO:0005524">
    <property type="term" value="F:ATP binding"/>
    <property type="evidence" value="ECO:0007669"/>
    <property type="project" value="InterPro"/>
</dbReference>
<feature type="transmembrane region" description="Helical" evidence="8">
    <location>
        <begin position="270"/>
        <end position="289"/>
    </location>
</feature>
<dbReference type="SUPFAM" id="SSF81665">
    <property type="entry name" value="Calcium ATPase, transmembrane domain M"/>
    <property type="match status" value="1"/>
</dbReference>
<keyword evidence="5" id="KW-0460">Magnesium</keyword>
<dbReference type="Proteomes" id="UP000249696">
    <property type="component" value="Unassembled WGS sequence"/>
</dbReference>
<feature type="transmembrane region" description="Helical" evidence="8">
    <location>
        <begin position="420"/>
        <end position="441"/>
    </location>
</feature>
<organism evidence="10 11">
    <name type="scientific">Arenibacter echinorum</name>
    <dbReference type="NCBI Taxonomy" id="440515"/>
    <lineage>
        <taxon>Bacteria</taxon>
        <taxon>Pseudomonadati</taxon>
        <taxon>Bacteroidota</taxon>
        <taxon>Flavobacteriia</taxon>
        <taxon>Flavobacteriales</taxon>
        <taxon>Flavobacteriaceae</taxon>
        <taxon>Arenibacter</taxon>
    </lineage>
</organism>
<reference evidence="10 11" key="1">
    <citation type="submission" date="2018-06" db="EMBL/GenBank/DDBJ databases">
        <title>Genomic Encyclopedia of Archaeal and Bacterial Type Strains, Phase II (KMG-II): from individual species to whole genera.</title>
        <authorList>
            <person name="Goeker M."/>
        </authorList>
    </citation>
    <scope>NUCLEOTIDE SEQUENCE [LARGE SCALE GENOMIC DNA]</scope>
    <source>
        <strain evidence="10 11">DSM 23522</strain>
    </source>
</reference>
<dbReference type="Gene3D" id="3.40.50.1000">
    <property type="entry name" value="HAD superfamily/HAD-like"/>
    <property type="match status" value="1"/>
</dbReference>
<evidence type="ECO:0000313" key="10">
    <source>
        <dbReference type="EMBL" id="RAJ09067.1"/>
    </source>
</evidence>
<gene>
    <name evidence="10" type="ORF">LV92_03285</name>
</gene>
<dbReference type="GO" id="GO:0016887">
    <property type="term" value="F:ATP hydrolysis activity"/>
    <property type="evidence" value="ECO:0007669"/>
    <property type="project" value="InterPro"/>
</dbReference>
<feature type="transmembrane region" description="Helical" evidence="8">
    <location>
        <begin position="331"/>
        <end position="353"/>
    </location>
</feature>
<feature type="domain" description="Cation-transporting P-type ATPase C-terminal" evidence="9">
    <location>
        <begin position="285"/>
        <end position="447"/>
    </location>
</feature>
<feature type="transmembrane region" description="Helical" evidence="8">
    <location>
        <begin position="365"/>
        <end position="382"/>
    </location>
</feature>
<dbReference type="InterPro" id="IPR006415">
    <property type="entry name" value="P-type_ATPase_IIIB"/>
</dbReference>
<evidence type="ECO:0000256" key="4">
    <source>
        <dbReference type="ARBA" id="ARBA00022692"/>
    </source>
</evidence>
<dbReference type="SUPFAM" id="SSF81660">
    <property type="entry name" value="Metal cation-transporting ATPase, ATP-binding domain N"/>
    <property type="match status" value="1"/>
</dbReference>
<dbReference type="GO" id="GO:0005886">
    <property type="term" value="C:plasma membrane"/>
    <property type="evidence" value="ECO:0007669"/>
    <property type="project" value="UniProtKB-SubCell"/>
</dbReference>
<dbReference type="InterPro" id="IPR036412">
    <property type="entry name" value="HAD-like_sf"/>
</dbReference>
<evidence type="ECO:0000256" key="6">
    <source>
        <dbReference type="ARBA" id="ARBA00022989"/>
    </source>
</evidence>
<dbReference type="AlphaFoldDB" id="A0A327R568"/>
<protein>
    <submittedName>
        <fullName evidence="10">Mg2+-importing ATPase</fullName>
    </submittedName>
</protein>
<evidence type="ECO:0000256" key="7">
    <source>
        <dbReference type="ARBA" id="ARBA00023136"/>
    </source>
</evidence>
<dbReference type="PRINTS" id="PR01836">
    <property type="entry name" value="MGATPASE"/>
</dbReference>
<proteinExistence type="predicted"/>
<dbReference type="Pfam" id="PF13246">
    <property type="entry name" value="Cation_ATPase"/>
    <property type="match status" value="1"/>
</dbReference>
<evidence type="ECO:0000256" key="3">
    <source>
        <dbReference type="ARBA" id="ARBA00022553"/>
    </source>
</evidence>
<keyword evidence="4 8" id="KW-0812">Transmembrane</keyword>
<evidence type="ECO:0000313" key="11">
    <source>
        <dbReference type="Proteomes" id="UP000249696"/>
    </source>
</evidence>
<evidence type="ECO:0000256" key="5">
    <source>
        <dbReference type="ARBA" id="ARBA00022842"/>
    </source>
</evidence>
<dbReference type="Gene3D" id="3.40.1110.10">
    <property type="entry name" value="Calcium-transporting ATPase, cytoplasmic domain N"/>
    <property type="match status" value="1"/>
</dbReference>
<name>A0A327R568_9FLAO</name>
<dbReference type="InterPro" id="IPR023214">
    <property type="entry name" value="HAD_sf"/>
</dbReference>
<comment type="caution">
    <text evidence="10">The sequence shown here is derived from an EMBL/GenBank/DDBJ whole genome shotgun (WGS) entry which is preliminary data.</text>
</comment>
<dbReference type="InterPro" id="IPR001757">
    <property type="entry name" value="P_typ_ATPase"/>
</dbReference>
<comment type="subcellular location">
    <subcellularLocation>
        <location evidence="1">Cell membrane</location>
        <topology evidence="1">Multi-pass membrane protein</topology>
    </subcellularLocation>
</comment>
<keyword evidence="2" id="KW-1003">Cell membrane</keyword>
<accession>A0A327R568</accession>
<dbReference type="EMBL" id="QLLN01000006">
    <property type="protein sequence ID" value="RAJ09067.1"/>
    <property type="molecule type" value="Genomic_DNA"/>
</dbReference>
<feature type="transmembrane region" description="Helical" evidence="8">
    <location>
        <begin position="394"/>
        <end position="414"/>
    </location>
</feature>
<sequence>MTNYKKLDEVPFDFTRKRLSILVEQNGSQFIITKGTFKKVMEVCTYVDNNGSIEAIESYRKKINTLFEESTKKGLRIIALAYKPLEEKIIDRSIEKEMTFLGMIFLDDPVKAGVVDSVKQMRTLGITLKILTGDNKNVSLFVGKQLGISEKKVLTGADLNKLDDIALIKKVNEIDIFAELEPSHKERIVNLLSKSGNVVGYIGDGVNDVSAIQAADVGISVENAVDVAKNTADFILLEKELKVLINGIITGRKTFVNTIKYIFMTTSANFGNITSMAIISMFLPFLPLLPKQILATNFISDFPAMTIPSDNVDDDWIAMPKKWNLKFIKKFMIRFGLLSSCFDFLTFAILIYITKSDQEHFRSGWFMVTILTEFVVLWVLRSKKVFYKSKPGKFLLFTTLGMFILGIGLPYTPLGKILELSVLSLQTVLMLMGVVVLYGIANEILKKYFYRTIHF</sequence>
<evidence type="ECO:0000256" key="2">
    <source>
        <dbReference type="ARBA" id="ARBA00022475"/>
    </source>
</evidence>
<dbReference type="RefSeq" id="WP_211323006.1">
    <property type="nucleotide sequence ID" value="NZ_QLLN01000006.1"/>
</dbReference>
<dbReference type="SUPFAM" id="SSF56784">
    <property type="entry name" value="HAD-like"/>
    <property type="match status" value="1"/>
</dbReference>
<evidence type="ECO:0000259" key="9">
    <source>
        <dbReference type="Pfam" id="PF00689"/>
    </source>
</evidence>
<keyword evidence="3" id="KW-0597">Phosphoprotein</keyword>
<dbReference type="GO" id="GO:0015444">
    <property type="term" value="F:P-type magnesium transporter activity"/>
    <property type="evidence" value="ECO:0007669"/>
    <property type="project" value="InterPro"/>
</dbReference>
<keyword evidence="7 8" id="KW-0472">Membrane</keyword>
<evidence type="ECO:0000256" key="1">
    <source>
        <dbReference type="ARBA" id="ARBA00004651"/>
    </source>
</evidence>
<keyword evidence="11" id="KW-1185">Reference proteome</keyword>